<dbReference type="Gene3D" id="3.90.550.10">
    <property type="entry name" value="Spore Coat Polysaccharide Biosynthesis Protein SpsA, Chain A"/>
    <property type="match status" value="1"/>
</dbReference>
<keyword evidence="3" id="KW-0328">Glycosyltransferase</keyword>
<dbReference type="PANTHER" id="PTHR31121">
    <property type="entry name" value="ALPHA-1,2 MANNOSYLTRANSFERASE KTR1"/>
    <property type="match status" value="1"/>
</dbReference>
<protein>
    <submittedName>
        <fullName evidence="3">Alpha 1,2-mannosyltransferase 2.4.1</fullName>
    </submittedName>
</protein>
<gene>
    <name evidence="3" type="primary">KRE2</name>
    <name evidence="3" type="ORF">FOL46_004237</name>
</gene>
<evidence type="ECO:0000256" key="2">
    <source>
        <dbReference type="ARBA" id="ARBA00022679"/>
    </source>
</evidence>
<keyword evidence="2 3" id="KW-0808">Transferase</keyword>
<dbReference type="AlphaFoldDB" id="A0A7J6MSY7"/>
<dbReference type="Proteomes" id="UP000572268">
    <property type="component" value="Unassembled WGS sequence"/>
</dbReference>
<dbReference type="GO" id="GO:0006487">
    <property type="term" value="P:protein N-linked glycosylation"/>
    <property type="evidence" value="ECO:0007669"/>
    <property type="project" value="TreeGrafter"/>
</dbReference>
<comment type="caution">
    <text evidence="3">The sequence shown here is derived from an EMBL/GenBank/DDBJ whole genome shotgun (WGS) entry which is preliminary data.</text>
</comment>
<dbReference type="GO" id="GO:0000032">
    <property type="term" value="P:cell wall mannoprotein biosynthetic process"/>
    <property type="evidence" value="ECO:0007669"/>
    <property type="project" value="TreeGrafter"/>
</dbReference>
<dbReference type="SUPFAM" id="SSF53448">
    <property type="entry name" value="Nucleotide-diphospho-sugar transferases"/>
    <property type="match status" value="1"/>
</dbReference>
<proteinExistence type="inferred from homology"/>
<dbReference type="EMBL" id="JABANN010000026">
    <property type="protein sequence ID" value="KAF4674709.1"/>
    <property type="molecule type" value="Genomic_DNA"/>
</dbReference>
<reference evidence="3 4" key="1">
    <citation type="submission" date="2020-04" db="EMBL/GenBank/DDBJ databases">
        <title>Perkinsus olseni comparative genomics.</title>
        <authorList>
            <person name="Bogema D.R."/>
        </authorList>
    </citation>
    <scope>NUCLEOTIDE SEQUENCE [LARGE SCALE GENOMIC DNA]</scope>
    <source>
        <strain evidence="3">ATCC PRA-31</strain>
    </source>
</reference>
<organism evidence="3 4">
    <name type="scientific">Perkinsus olseni</name>
    <name type="common">Perkinsus atlanticus</name>
    <dbReference type="NCBI Taxonomy" id="32597"/>
    <lineage>
        <taxon>Eukaryota</taxon>
        <taxon>Sar</taxon>
        <taxon>Alveolata</taxon>
        <taxon>Perkinsozoa</taxon>
        <taxon>Perkinsea</taxon>
        <taxon>Perkinsida</taxon>
        <taxon>Perkinsidae</taxon>
        <taxon>Perkinsus</taxon>
    </lineage>
</organism>
<sequence length="941" mass="106025">MVFCDLSEAKPVYNSTAFGMMLRKQHSVALRFMEEYYEKSSYPPYEVPDFVRMHQLRWTAASIVSKIFDPMRAAAAKGDDPTIDVSGNATAGWSGTFRREILLQGPPAKELLGDLTKNGLPPDEVAASLNALSTTTESEKLSEVLSILLDTASSYANGNNSEIISTFFTSWRELDQDEREERLIDYFALVHDASNEVVSEGEDRSLSEARVAKTSSQEADVLYVSPAITNCQSMGGVLRGVAAEAGGKKPKVILATVNPLIPPPVDIRPQPPSIQQETSDPSVFLNAQCSVSGQDSVMASRGYSLLKMRGAYVWYVRKDIYQTLFQPRTSHKRSPASLHAAWLVGWFCNPSSRYSYGGLMHQSCILGLDSYASLSSGGSGVAPINTAFCEYLSSRGVAVEVGCEGTNLPGAAADEDGGLVDREAQGGHLLRGKRGWGNDKHTQSSAVDSVQECASYCASLKGCQFWTFDDTAMYGAQMCWAWTKGYPDEVRDEDNGWASMNWTDFTASARSGREKAYSPDSPDPSPWAYFPIREMIGQSSLAMVLLDSYLEDRWFPLVTSITVSRAVAPSSTCVGRLRRSSDGENSFINCQICIDTSSTLADMPSHHLDEDDASTRQANVNVFPHTEGCRYCSIIDRGLGLDRERPYRGVLHYLTSNLTSDVSDLNHSLPILWYRWNRRYDYPIVVFHDGLSTDQMELLAKASSNRVWFAYVEGYLDLPKWITEDTKYKAMLPEVKWSLGYRGMCKFRSGPIFDQPVLKAFDYMMTLDTDGYLPDDLAYDPIQQMYEGDYVYSYSHTLNDQPAAVQHFWDHTLEYMVQRGIEPLGTELLREFIDQISLEWTYRLFMNDIEVMRLGWFRSAQYMDYYNYLDSQGGWWLYRWGDHAVRTMAVAMWLDKRQLMHMDIPYGHQSFCRCASPERICVRNSDMGLYPREWFTCVSLD</sequence>
<dbReference type="GO" id="GO:0016020">
    <property type="term" value="C:membrane"/>
    <property type="evidence" value="ECO:0007669"/>
    <property type="project" value="InterPro"/>
</dbReference>
<accession>A0A7J6MSY7</accession>
<dbReference type="Pfam" id="PF01793">
    <property type="entry name" value="Glyco_transf_15"/>
    <property type="match status" value="1"/>
</dbReference>
<dbReference type="InterPro" id="IPR002685">
    <property type="entry name" value="Glyco_trans_15"/>
</dbReference>
<evidence type="ECO:0000256" key="1">
    <source>
        <dbReference type="ARBA" id="ARBA00007677"/>
    </source>
</evidence>
<evidence type="ECO:0000313" key="3">
    <source>
        <dbReference type="EMBL" id="KAF4674709.1"/>
    </source>
</evidence>
<dbReference type="PANTHER" id="PTHR31121:SF6">
    <property type="entry name" value="ALPHA-1,2 MANNOSYLTRANSFERASE KTR1"/>
    <property type="match status" value="1"/>
</dbReference>
<dbReference type="Gene3D" id="3.50.4.10">
    <property type="entry name" value="Hepatocyte Growth Factor"/>
    <property type="match status" value="1"/>
</dbReference>
<dbReference type="GO" id="GO:0000026">
    <property type="term" value="F:alpha-1,2-mannosyltransferase activity"/>
    <property type="evidence" value="ECO:0007669"/>
    <property type="project" value="TreeGrafter"/>
</dbReference>
<evidence type="ECO:0000313" key="4">
    <source>
        <dbReference type="Proteomes" id="UP000572268"/>
    </source>
</evidence>
<dbReference type="GO" id="GO:0005794">
    <property type="term" value="C:Golgi apparatus"/>
    <property type="evidence" value="ECO:0007669"/>
    <property type="project" value="TreeGrafter"/>
</dbReference>
<comment type="similarity">
    <text evidence="1">Belongs to the glycosyltransferase 15 family.</text>
</comment>
<dbReference type="InterPro" id="IPR029044">
    <property type="entry name" value="Nucleotide-diphossugar_trans"/>
</dbReference>
<name>A0A7J6MSY7_PEROL</name>